<reference evidence="2" key="1">
    <citation type="submission" date="2018-05" db="EMBL/GenBank/DDBJ databases">
        <authorList>
            <person name="Lanie J.A."/>
            <person name="Ng W.-L."/>
            <person name="Kazmierczak K.M."/>
            <person name="Andrzejewski T.M."/>
            <person name="Davidsen T.M."/>
            <person name="Wayne K.J."/>
            <person name="Tettelin H."/>
            <person name="Glass J.I."/>
            <person name="Rusch D."/>
            <person name="Podicherti R."/>
            <person name="Tsui H.-C.T."/>
            <person name="Winkler M.E."/>
        </authorList>
    </citation>
    <scope>NUCLEOTIDE SEQUENCE</scope>
    <source>
        <strain evidence="2">KNB</strain>
    </source>
</reference>
<dbReference type="InterPro" id="IPR014867">
    <property type="entry name" value="Spore_coat_CotH_CotH2/3/7"/>
</dbReference>
<gene>
    <name evidence="2" type="ORF">NITFAB_1528</name>
</gene>
<evidence type="ECO:0000313" key="2">
    <source>
        <dbReference type="EMBL" id="SPS05938.1"/>
    </source>
</evidence>
<feature type="chain" id="PRO_5015861404" evidence="1">
    <location>
        <begin position="22"/>
        <end position="444"/>
    </location>
</feature>
<organism evidence="2">
    <name type="scientific">Candidatus Nitrotoga fabula</name>
    <dbReference type="NCBI Taxonomy" id="2182327"/>
    <lineage>
        <taxon>Bacteria</taxon>
        <taxon>Pseudomonadati</taxon>
        <taxon>Pseudomonadota</taxon>
        <taxon>Betaproteobacteria</taxon>
        <taxon>Nitrosomonadales</taxon>
        <taxon>Gallionellaceae</taxon>
        <taxon>Candidatus Nitrotoga</taxon>
    </lineage>
</organism>
<keyword evidence="2" id="KW-0946">Virion</keyword>
<feature type="signal peptide" evidence="1">
    <location>
        <begin position="1"/>
        <end position="21"/>
    </location>
</feature>
<keyword evidence="2" id="KW-0167">Capsid protein</keyword>
<evidence type="ECO:0000256" key="1">
    <source>
        <dbReference type="SAM" id="SignalP"/>
    </source>
</evidence>
<keyword evidence="1" id="KW-0732">Signal</keyword>
<sequence length="444" mass="51699">MKYFLLSLYSLLIFYGNTAYAQTPNPDESDGPPSSPPSIKEICALPTPAIIEIHTKDRTPVQSKEVYIDAQITIRGETLSDNSDAIEKTFATRIRGRGNSTWRMEKKPYRLNLNEARSLLGLPAARNWALLANHADKTLLRNAVALCLGRVMGMEWTPGFRFAELYLNDEYQGLYQLTDHIETGEHRVNIGARKEPSVPGDIGFLMEIDKHDKQLDETQWFLGNIFGTPYTVKGKLSPEEAVEAAAFINRMELGFIKKKNAYFLDIQNHPNFINYKDYIELESFVNFYLINEFLKNLDAFFYSSTFVYRPWGEKLRFGPLWDFDSAAGNADEYGMEDPHGWWTREISVYVQNALSDPEFNNRVKDRWNFLYARIPELFDFIDSAATGLDEAQKRNFEKWPILDRIVWRNPEIHYTYDKEVAHLKYWLQRRALWIHSELFFNTTQ</sequence>
<dbReference type="AlphaFoldDB" id="A0A2X0QWH1"/>
<dbReference type="Pfam" id="PF08757">
    <property type="entry name" value="CotH"/>
    <property type="match status" value="1"/>
</dbReference>
<proteinExistence type="predicted"/>
<protein>
    <submittedName>
        <fullName evidence="2">Spore coat protein CotH</fullName>
    </submittedName>
</protein>
<dbReference type="EMBL" id="LS423452">
    <property type="protein sequence ID" value="SPS05938.1"/>
    <property type="molecule type" value="Genomic_DNA"/>
</dbReference>
<accession>A0A2X0QWH1</accession>
<name>A0A2X0QWH1_9PROT</name>